<feature type="transmembrane region" description="Helical" evidence="2">
    <location>
        <begin position="124"/>
        <end position="144"/>
    </location>
</feature>
<evidence type="ECO:0000256" key="2">
    <source>
        <dbReference type="SAM" id="Phobius"/>
    </source>
</evidence>
<evidence type="ECO:0000313" key="4">
    <source>
        <dbReference type="Proteomes" id="UP000199110"/>
    </source>
</evidence>
<sequence length="464" mass="51274">MTFASAQATPLSAGTERARLHWLVVLYLLTVLVPMAVNVGSIHLTTLRILLLLTTLPMTVRMLAGHYGRVLPTDWLFLGHVIWLALALAVNNPDRVIQQAPSVGMEFLGGYVLARACIRTRADFIALCRFLILSVLLLLPFTLAEVRSGTPYLLETIGKLPGIQTLANVYADKRLGLERAQLVFAHPIHLGLYCSVVFSMAFVALKGVMGQKRRLLIGGLVAFAGFLALSSGAFLAIALQFGLIAWAVIFARIEWRWWLLFGMFVAAYLAIDILSTRSPIRVFMSYATFSSHTAYWRSIIFEWGMMNIFGSAENDIPSSIWFGLGLNDWVRPSYMYSGSMDNFWLVMGVRYGVPGFFFMAAGWIMHLRGLMTLKLGPDSPILHIRRACVFTFLGLSFTLATVHIWGNVFSFVMFVIGATAWLLQPGAADDGDVSPAPQPSGRKAPTYTRFAPGAPRPALGRRAT</sequence>
<proteinExistence type="predicted"/>
<dbReference type="Proteomes" id="UP000199110">
    <property type="component" value="Unassembled WGS sequence"/>
</dbReference>
<keyword evidence="4" id="KW-1185">Reference proteome</keyword>
<feature type="transmembrane region" description="Helical" evidence="2">
    <location>
        <begin position="75"/>
        <end position="92"/>
    </location>
</feature>
<accession>A0A1I3TUS7</accession>
<reference evidence="3 4" key="1">
    <citation type="submission" date="2016-10" db="EMBL/GenBank/DDBJ databases">
        <authorList>
            <person name="de Groot N.N."/>
        </authorList>
    </citation>
    <scope>NUCLEOTIDE SEQUENCE [LARGE SCALE GENOMIC DNA]</scope>
    <source>
        <strain evidence="3 4">DSM 19073</strain>
    </source>
</reference>
<feature type="transmembrane region" description="Helical" evidence="2">
    <location>
        <begin position="255"/>
        <end position="274"/>
    </location>
</feature>
<organism evidence="3 4">
    <name type="scientific">Jannaschia pohangensis</name>
    <dbReference type="NCBI Taxonomy" id="390807"/>
    <lineage>
        <taxon>Bacteria</taxon>
        <taxon>Pseudomonadati</taxon>
        <taxon>Pseudomonadota</taxon>
        <taxon>Alphaproteobacteria</taxon>
        <taxon>Rhodobacterales</taxon>
        <taxon>Roseobacteraceae</taxon>
        <taxon>Jannaschia</taxon>
    </lineage>
</organism>
<feature type="transmembrane region" description="Helical" evidence="2">
    <location>
        <begin position="184"/>
        <end position="205"/>
    </location>
</feature>
<feature type="transmembrane region" description="Helical" evidence="2">
    <location>
        <begin position="20"/>
        <end position="37"/>
    </location>
</feature>
<feature type="transmembrane region" description="Helical" evidence="2">
    <location>
        <begin position="343"/>
        <end position="366"/>
    </location>
</feature>
<evidence type="ECO:0000313" key="3">
    <source>
        <dbReference type="EMBL" id="SFJ74079.1"/>
    </source>
</evidence>
<protein>
    <recommendedName>
        <fullName evidence="5">O-antigen ligase</fullName>
    </recommendedName>
</protein>
<evidence type="ECO:0000256" key="1">
    <source>
        <dbReference type="SAM" id="MobiDB-lite"/>
    </source>
</evidence>
<dbReference type="RefSeq" id="WP_092784081.1">
    <property type="nucleotide sequence ID" value="NZ_FORA01000006.1"/>
</dbReference>
<evidence type="ECO:0008006" key="5">
    <source>
        <dbReference type="Google" id="ProtNLM"/>
    </source>
</evidence>
<dbReference type="AlphaFoldDB" id="A0A1I3TUS7"/>
<dbReference type="OrthoDB" id="264250at2"/>
<dbReference type="EMBL" id="FORA01000006">
    <property type="protein sequence ID" value="SFJ74079.1"/>
    <property type="molecule type" value="Genomic_DNA"/>
</dbReference>
<feature type="transmembrane region" description="Helical" evidence="2">
    <location>
        <begin position="387"/>
        <end position="416"/>
    </location>
</feature>
<keyword evidence="2" id="KW-1133">Transmembrane helix</keyword>
<feature type="transmembrane region" description="Helical" evidence="2">
    <location>
        <begin position="49"/>
        <end position="69"/>
    </location>
</feature>
<dbReference type="STRING" id="390807.SAMN04488095_3523"/>
<feature type="transmembrane region" description="Helical" evidence="2">
    <location>
        <begin position="217"/>
        <end position="249"/>
    </location>
</feature>
<name>A0A1I3TUS7_9RHOB</name>
<feature type="region of interest" description="Disordered" evidence="1">
    <location>
        <begin position="431"/>
        <end position="464"/>
    </location>
</feature>
<keyword evidence="2" id="KW-0812">Transmembrane</keyword>
<gene>
    <name evidence="3" type="ORF">SAMN04488095_3523</name>
</gene>
<keyword evidence="2" id="KW-0472">Membrane</keyword>